<dbReference type="Proteomes" id="UP000814033">
    <property type="component" value="Unassembled WGS sequence"/>
</dbReference>
<dbReference type="EMBL" id="MU275876">
    <property type="protein sequence ID" value="KAI0049232.1"/>
    <property type="molecule type" value="Genomic_DNA"/>
</dbReference>
<proteinExistence type="predicted"/>
<organism evidence="1 2">
    <name type="scientific">Auriscalpium vulgare</name>
    <dbReference type="NCBI Taxonomy" id="40419"/>
    <lineage>
        <taxon>Eukaryota</taxon>
        <taxon>Fungi</taxon>
        <taxon>Dikarya</taxon>
        <taxon>Basidiomycota</taxon>
        <taxon>Agaricomycotina</taxon>
        <taxon>Agaricomycetes</taxon>
        <taxon>Russulales</taxon>
        <taxon>Auriscalpiaceae</taxon>
        <taxon>Auriscalpium</taxon>
    </lineage>
</organism>
<reference evidence="1" key="1">
    <citation type="submission" date="2021-02" db="EMBL/GenBank/DDBJ databases">
        <authorList>
            <consortium name="DOE Joint Genome Institute"/>
            <person name="Ahrendt S."/>
            <person name="Looney B.P."/>
            <person name="Miyauchi S."/>
            <person name="Morin E."/>
            <person name="Drula E."/>
            <person name="Courty P.E."/>
            <person name="Chicoki N."/>
            <person name="Fauchery L."/>
            <person name="Kohler A."/>
            <person name="Kuo A."/>
            <person name="Labutti K."/>
            <person name="Pangilinan J."/>
            <person name="Lipzen A."/>
            <person name="Riley R."/>
            <person name="Andreopoulos W."/>
            <person name="He G."/>
            <person name="Johnson J."/>
            <person name="Barry K.W."/>
            <person name="Grigoriev I.V."/>
            <person name="Nagy L."/>
            <person name="Hibbett D."/>
            <person name="Henrissat B."/>
            <person name="Matheny P.B."/>
            <person name="Labbe J."/>
            <person name="Martin F."/>
        </authorList>
    </citation>
    <scope>NUCLEOTIDE SEQUENCE</scope>
    <source>
        <strain evidence="1">FP105234-sp</strain>
    </source>
</reference>
<comment type="caution">
    <text evidence="1">The sequence shown here is derived from an EMBL/GenBank/DDBJ whole genome shotgun (WGS) entry which is preliminary data.</text>
</comment>
<accession>A0ACB8RZB6</accession>
<evidence type="ECO:0000313" key="1">
    <source>
        <dbReference type="EMBL" id="KAI0049232.1"/>
    </source>
</evidence>
<protein>
    <submittedName>
        <fullName evidence="1">Uncharacterized protein</fullName>
    </submittedName>
</protein>
<evidence type="ECO:0000313" key="2">
    <source>
        <dbReference type="Proteomes" id="UP000814033"/>
    </source>
</evidence>
<gene>
    <name evidence="1" type="ORF">FA95DRAFT_924888</name>
</gene>
<reference evidence="1" key="2">
    <citation type="journal article" date="2022" name="New Phytol.">
        <title>Evolutionary transition to the ectomycorrhizal habit in the genomes of a hyperdiverse lineage of mushroom-forming fungi.</title>
        <authorList>
            <person name="Looney B."/>
            <person name="Miyauchi S."/>
            <person name="Morin E."/>
            <person name="Drula E."/>
            <person name="Courty P.E."/>
            <person name="Kohler A."/>
            <person name="Kuo A."/>
            <person name="LaButti K."/>
            <person name="Pangilinan J."/>
            <person name="Lipzen A."/>
            <person name="Riley R."/>
            <person name="Andreopoulos W."/>
            <person name="He G."/>
            <person name="Johnson J."/>
            <person name="Nolan M."/>
            <person name="Tritt A."/>
            <person name="Barry K.W."/>
            <person name="Grigoriev I.V."/>
            <person name="Nagy L.G."/>
            <person name="Hibbett D."/>
            <person name="Henrissat B."/>
            <person name="Matheny P.B."/>
            <person name="Labbe J."/>
            <person name="Martin F.M."/>
        </authorList>
    </citation>
    <scope>NUCLEOTIDE SEQUENCE</scope>
    <source>
        <strain evidence="1">FP105234-sp</strain>
    </source>
</reference>
<keyword evidence="2" id="KW-1185">Reference proteome</keyword>
<sequence>MVCRSQRDHEKLTHYEAPVYPLTAAHVDALSQDVSFGFDTADKIVDAEIADESLAWLKDISRLKNGVVPFFATNLANTTVTRSKWKPRLQAMSQGRIQRIASTYRTLSCFCPKRCNLTDSGRV</sequence>
<name>A0ACB8RZB6_9AGAM</name>